<name>A0A7R8D2U3_LEPSM</name>
<protein>
    <submittedName>
        <fullName evidence="8">GATAD2</fullName>
    </submittedName>
</protein>
<feature type="compositionally biased region" description="Basic residues" evidence="6">
    <location>
        <begin position="166"/>
        <end position="175"/>
    </location>
</feature>
<organism evidence="8 9">
    <name type="scientific">Lepeophtheirus salmonis</name>
    <name type="common">Salmon louse</name>
    <name type="synonym">Caligus salmonis</name>
    <dbReference type="NCBI Taxonomy" id="72036"/>
    <lineage>
        <taxon>Eukaryota</taxon>
        <taxon>Metazoa</taxon>
        <taxon>Ecdysozoa</taxon>
        <taxon>Arthropoda</taxon>
        <taxon>Crustacea</taxon>
        <taxon>Multicrustacea</taxon>
        <taxon>Hexanauplia</taxon>
        <taxon>Copepoda</taxon>
        <taxon>Siphonostomatoida</taxon>
        <taxon>Caligidae</taxon>
        <taxon>Lepeophtheirus</taxon>
    </lineage>
</organism>
<keyword evidence="7" id="KW-0472">Membrane</keyword>
<evidence type="ECO:0000256" key="1">
    <source>
        <dbReference type="ARBA" id="ARBA00004123"/>
    </source>
</evidence>
<feature type="compositionally biased region" description="Polar residues" evidence="6">
    <location>
        <begin position="176"/>
        <end position="196"/>
    </location>
</feature>
<keyword evidence="3" id="KW-0175">Coiled coil</keyword>
<feature type="region of interest" description="Disordered" evidence="6">
    <location>
        <begin position="166"/>
        <end position="208"/>
    </location>
</feature>
<gene>
    <name evidence="8" type="ORF">LSAA_13074</name>
</gene>
<feature type="region of interest" description="Disordered" evidence="6">
    <location>
        <begin position="103"/>
        <end position="151"/>
    </location>
</feature>
<keyword evidence="5" id="KW-0539">Nucleus</keyword>
<dbReference type="OrthoDB" id="8186989at2759"/>
<feature type="compositionally biased region" description="Polar residues" evidence="6">
    <location>
        <begin position="463"/>
        <end position="473"/>
    </location>
</feature>
<dbReference type="PANTHER" id="PTHR13455">
    <property type="entry name" value="TRANSCRIPTIONAL REPRESSOR P66-RELATED"/>
    <property type="match status" value="1"/>
</dbReference>
<feature type="region of interest" description="Disordered" evidence="6">
    <location>
        <begin position="405"/>
        <end position="538"/>
    </location>
</feature>
<comment type="subcellular location">
    <subcellularLocation>
        <location evidence="1">Nucleus</location>
    </subcellularLocation>
</comment>
<feature type="compositionally biased region" description="Low complexity" evidence="6">
    <location>
        <begin position="501"/>
        <end position="535"/>
    </location>
</feature>
<dbReference type="InterPro" id="IPR040386">
    <property type="entry name" value="P66"/>
</dbReference>
<dbReference type="EMBL" id="HG994586">
    <property type="protein sequence ID" value="CAF3008499.1"/>
    <property type="molecule type" value="Genomic_DNA"/>
</dbReference>
<evidence type="ECO:0000313" key="8">
    <source>
        <dbReference type="EMBL" id="CAF3008499.1"/>
    </source>
</evidence>
<evidence type="ECO:0000256" key="5">
    <source>
        <dbReference type="ARBA" id="ARBA00023242"/>
    </source>
</evidence>
<evidence type="ECO:0000256" key="2">
    <source>
        <dbReference type="ARBA" id="ARBA00023015"/>
    </source>
</evidence>
<evidence type="ECO:0000256" key="6">
    <source>
        <dbReference type="SAM" id="MobiDB-lite"/>
    </source>
</evidence>
<dbReference type="AlphaFoldDB" id="A0A7R8D2U3"/>
<feature type="compositionally biased region" description="Low complexity" evidence="6">
    <location>
        <begin position="474"/>
        <end position="483"/>
    </location>
</feature>
<dbReference type="PANTHER" id="PTHR13455:SF7">
    <property type="entry name" value="SIMJANG, ISOFORM E"/>
    <property type="match status" value="1"/>
</dbReference>
<evidence type="ECO:0000256" key="7">
    <source>
        <dbReference type="SAM" id="Phobius"/>
    </source>
</evidence>
<keyword evidence="4" id="KW-0804">Transcription</keyword>
<dbReference type="Proteomes" id="UP000675881">
    <property type="component" value="Chromosome 7"/>
</dbReference>
<evidence type="ECO:0000256" key="3">
    <source>
        <dbReference type="ARBA" id="ARBA00023054"/>
    </source>
</evidence>
<sequence>MTTSDMIRLLSLKMPPDKRISRVCIGFLRYAILVVLVVIEEILWGDIVCEKRVEEKRRLFVDDASGPMEIVDALLEGPRRSLRKRGETSYAESPDMMIIEEEPPPKYPHQSNGGELHMKSDPSQLQLEDDEVSQDETTAPVSAIPLPKDIPPNIMAERRAAIKKLQTRLRTKKSNAKPTTATRPGPSKSNVRSSANMHHHQNDKILTNSDIMQLKADNKGLPPSLPPNLINLMTNSGLTAHTKPKSKVDHETPQQKQAAAKLALRKQLEKTLLQIPPPKPPPPEMHFIPNPTNSEFICLLGLEECVSKILLENKENTIMMTPFSCSQCSTDFTPTWKWDKGAKGKEVKVICENCVTTNVKKALKAEHTNRLKSAFVKALQQEQELEAHMAQETAAAAAAATAAAVSNNSVTLSRAPRVRSPASDYRRSGLTVSPALPNSRSSSNTSPSPSSSRFSSGNLPAVSITQQRTPPVTSSSSRVQASRNSRHDNYHHRNNSHANINNHVSNSSSKQQQQHLQQQHHQQQQHQSSSNNNSSANLLGGYDLASMTALQAAATQQLLLAGNNTSGRNSSGNGSAAAAQMAALSQHLMNPLLYNYQALALQAAMQAAASMGKQHQQ</sequence>
<feature type="transmembrane region" description="Helical" evidence="7">
    <location>
        <begin position="20"/>
        <end position="39"/>
    </location>
</feature>
<keyword evidence="9" id="KW-1185">Reference proteome</keyword>
<keyword evidence="7" id="KW-0812">Transmembrane</keyword>
<evidence type="ECO:0000256" key="4">
    <source>
        <dbReference type="ARBA" id="ARBA00023163"/>
    </source>
</evidence>
<evidence type="ECO:0000313" key="9">
    <source>
        <dbReference type="Proteomes" id="UP000675881"/>
    </source>
</evidence>
<keyword evidence="2" id="KW-0805">Transcription regulation</keyword>
<dbReference type="GO" id="GO:0016581">
    <property type="term" value="C:NuRD complex"/>
    <property type="evidence" value="ECO:0007669"/>
    <property type="project" value="TreeGrafter"/>
</dbReference>
<proteinExistence type="predicted"/>
<dbReference type="GO" id="GO:0000122">
    <property type="term" value="P:negative regulation of transcription by RNA polymerase II"/>
    <property type="evidence" value="ECO:0007669"/>
    <property type="project" value="InterPro"/>
</dbReference>
<accession>A0A7R8D2U3</accession>
<reference evidence="8" key="1">
    <citation type="submission" date="2021-02" db="EMBL/GenBank/DDBJ databases">
        <authorList>
            <person name="Bekaert M."/>
        </authorList>
    </citation>
    <scope>NUCLEOTIDE SEQUENCE</scope>
    <source>
        <strain evidence="8">IoA-00</strain>
    </source>
</reference>
<feature type="compositionally biased region" description="Low complexity" evidence="6">
    <location>
        <begin position="437"/>
        <end position="456"/>
    </location>
</feature>
<keyword evidence="7" id="KW-1133">Transmembrane helix</keyword>